<protein>
    <submittedName>
        <fullName evidence="2">Uncharacterized protein</fullName>
    </submittedName>
</protein>
<sequence>MGGRSSSFKKSKGTTRQEKEEKYQPNNEWLKTAPGATPPTTSTYERWYRRNQRYWMGQFERARADAERRLAERTPEEKRRDENFEIREKAEKVAHVNRFRKRHNASVESGKYNGKKLPMRAFPTTIRHLSKKQIESVKRNSKKKKIKGDNRNGR</sequence>
<feature type="region of interest" description="Disordered" evidence="1">
    <location>
        <begin position="97"/>
        <end position="154"/>
    </location>
</feature>
<dbReference type="AlphaFoldDB" id="A0A7H9E812"/>
<dbReference type="RefSeq" id="WP_180862016.1">
    <property type="nucleotide sequence ID" value="NZ_CP047415.1"/>
</dbReference>
<feature type="compositionally biased region" description="Low complexity" evidence="1">
    <location>
        <begin position="32"/>
        <end position="43"/>
    </location>
</feature>
<evidence type="ECO:0000313" key="2">
    <source>
        <dbReference type="EMBL" id="QLL73766.1"/>
    </source>
</evidence>
<gene>
    <name evidence="2" type="ORF">GTO85_04980</name>
</gene>
<name>A0A7H9E812_9LACO</name>
<dbReference type="EMBL" id="CP047415">
    <property type="protein sequence ID" value="QLL73766.1"/>
    <property type="molecule type" value="Genomic_DNA"/>
</dbReference>
<dbReference type="Proteomes" id="UP000510660">
    <property type="component" value="Chromosome"/>
</dbReference>
<reference evidence="2 3" key="1">
    <citation type="submission" date="2020-01" db="EMBL/GenBank/DDBJ databases">
        <title>Complete and circular genome sequences of six lactobacillus isolates from horses.</title>
        <authorList>
            <person name="Hassan H.M."/>
        </authorList>
    </citation>
    <scope>NUCLEOTIDE SEQUENCE [LARGE SCALE GENOMIC DNA]</scope>
    <source>
        <strain evidence="2 3">1D</strain>
    </source>
</reference>
<evidence type="ECO:0000256" key="1">
    <source>
        <dbReference type="SAM" id="MobiDB-lite"/>
    </source>
</evidence>
<feature type="region of interest" description="Disordered" evidence="1">
    <location>
        <begin position="1"/>
        <end position="44"/>
    </location>
</feature>
<proteinExistence type="predicted"/>
<feature type="region of interest" description="Disordered" evidence="1">
    <location>
        <begin position="63"/>
        <end position="83"/>
    </location>
</feature>
<evidence type="ECO:0000313" key="3">
    <source>
        <dbReference type="Proteomes" id="UP000510660"/>
    </source>
</evidence>
<organism evidence="2 3">
    <name type="scientific">Lactobacillus crispatus</name>
    <dbReference type="NCBI Taxonomy" id="47770"/>
    <lineage>
        <taxon>Bacteria</taxon>
        <taxon>Bacillati</taxon>
        <taxon>Bacillota</taxon>
        <taxon>Bacilli</taxon>
        <taxon>Lactobacillales</taxon>
        <taxon>Lactobacillaceae</taxon>
        <taxon>Lactobacillus</taxon>
    </lineage>
</organism>
<accession>A0A7H9E812</accession>